<evidence type="ECO:0000313" key="1">
    <source>
        <dbReference type="EMBL" id="CAE7491024.1"/>
    </source>
</evidence>
<protein>
    <submittedName>
        <fullName evidence="1">Uncharacterized protein</fullName>
    </submittedName>
</protein>
<comment type="caution">
    <text evidence="1">The sequence shown here is derived from an EMBL/GenBank/DDBJ whole genome shotgun (WGS) entry which is preliminary data.</text>
</comment>
<evidence type="ECO:0000313" key="2">
    <source>
        <dbReference type="Proteomes" id="UP000649617"/>
    </source>
</evidence>
<sequence>ATTECEAAQECYTKAVSNYDTVKASSHQQLDALKQEWRALLRMECMIKVFELPEGDRANAIDQCQLKDVAKQSDQDLALQFPVKPGKPSCQIPTDPAGSSAYKTANYNSLPAEAPAKACVASCCEQSAGVSGLDFSGLGTTPSGSWSLALNIDTNDGNVVAYPNVEFWESATGLGGASDQTSERFSRDYKDTDVFSNKEAKELLIVCHNEGKALGWRTWKLLETKTLHGWFTTGNTCSSGLDTSKRYKMADETTGGDVGHLIEWEPLIKNTHNGVDDLYVNTEMNTNDFNRLSTNRNGGYNLGSGLGTQYDANFAGNCGDTERPQADAQMRTEKYHWGSGGGIGGLIGSDHNCHGGCPWTISSGYDYDYAIFVQ</sequence>
<feature type="non-terminal residue" evidence="1">
    <location>
        <position position="1"/>
    </location>
</feature>
<dbReference type="Proteomes" id="UP000649617">
    <property type="component" value="Unassembled WGS sequence"/>
</dbReference>
<name>A0A812SRQ3_SYMPI</name>
<dbReference type="EMBL" id="CAJNIZ010026335">
    <property type="protein sequence ID" value="CAE7491024.1"/>
    <property type="molecule type" value="Genomic_DNA"/>
</dbReference>
<accession>A0A812SRQ3</accession>
<organism evidence="1 2">
    <name type="scientific">Symbiodinium pilosum</name>
    <name type="common">Dinoflagellate</name>
    <dbReference type="NCBI Taxonomy" id="2952"/>
    <lineage>
        <taxon>Eukaryota</taxon>
        <taxon>Sar</taxon>
        <taxon>Alveolata</taxon>
        <taxon>Dinophyceae</taxon>
        <taxon>Suessiales</taxon>
        <taxon>Symbiodiniaceae</taxon>
        <taxon>Symbiodinium</taxon>
    </lineage>
</organism>
<gene>
    <name evidence="1" type="ORF">SPIL2461_LOCUS12656</name>
</gene>
<dbReference type="AlphaFoldDB" id="A0A812SRQ3"/>
<keyword evidence="2" id="KW-1185">Reference proteome</keyword>
<dbReference type="OrthoDB" id="428739at2759"/>
<proteinExistence type="predicted"/>
<reference evidence="1" key="1">
    <citation type="submission" date="2021-02" db="EMBL/GenBank/DDBJ databases">
        <authorList>
            <person name="Dougan E. K."/>
            <person name="Rhodes N."/>
            <person name="Thang M."/>
            <person name="Chan C."/>
        </authorList>
    </citation>
    <scope>NUCLEOTIDE SEQUENCE</scope>
</reference>